<evidence type="ECO:0000313" key="3">
    <source>
        <dbReference type="EMBL" id="GAA4700240.1"/>
    </source>
</evidence>
<comment type="caution">
    <text evidence="3">The sequence shown here is derived from an EMBL/GenBank/DDBJ whole genome shotgun (WGS) entry which is preliminary data.</text>
</comment>
<dbReference type="RefSeq" id="WP_345273491.1">
    <property type="nucleotide sequence ID" value="NZ_BAABIM010000007.1"/>
</dbReference>
<sequence>MRQHTRTTHRLATLTTALLVGASGALALGVAPAQADEVAPLAATAPAASGVEGPAAPEVFDGGTAAGRAATPELTLERGAAAPQRAKHQWPVRLRTGPLRNRVGGTAPSAEPSRQLASAGVTQDRLTGQFGVELALRAAATEATNTRLRVGFGKVVTSNGQQVCQAQTGSTDVDRNTYGTTGAYNGASIAYRVDFPQVRRNVWNCGFVLLVSPDGATIYDGLVGTLRDIRQKPALGIFVKGRKVNNRSFTRVPVTIRNSKQTIATAPKVTISWRTRGAAVRGKRMVGTIKPGAAKKGAIYVRKTSRGPGKIWLTVKSKTYKRTVVLRIRNIR</sequence>
<keyword evidence="2" id="KW-0732">Signal</keyword>
<proteinExistence type="predicted"/>
<feature type="signal peptide" evidence="2">
    <location>
        <begin position="1"/>
        <end position="35"/>
    </location>
</feature>
<evidence type="ECO:0000256" key="1">
    <source>
        <dbReference type="SAM" id="MobiDB-lite"/>
    </source>
</evidence>
<evidence type="ECO:0000313" key="4">
    <source>
        <dbReference type="Proteomes" id="UP001500621"/>
    </source>
</evidence>
<feature type="chain" id="PRO_5046890930" evidence="2">
    <location>
        <begin position="36"/>
        <end position="332"/>
    </location>
</feature>
<accession>A0ABP8X4U0</accession>
<organism evidence="3 4">
    <name type="scientific">Nocardioides nanhaiensis</name>
    <dbReference type="NCBI Taxonomy" id="1476871"/>
    <lineage>
        <taxon>Bacteria</taxon>
        <taxon>Bacillati</taxon>
        <taxon>Actinomycetota</taxon>
        <taxon>Actinomycetes</taxon>
        <taxon>Propionibacteriales</taxon>
        <taxon>Nocardioidaceae</taxon>
        <taxon>Nocardioides</taxon>
    </lineage>
</organism>
<protein>
    <submittedName>
        <fullName evidence="3">Uncharacterized protein</fullName>
    </submittedName>
</protein>
<feature type="region of interest" description="Disordered" evidence="1">
    <location>
        <begin position="98"/>
        <end position="122"/>
    </location>
</feature>
<dbReference type="Proteomes" id="UP001500621">
    <property type="component" value="Unassembled WGS sequence"/>
</dbReference>
<reference evidence="4" key="1">
    <citation type="journal article" date="2019" name="Int. J. Syst. Evol. Microbiol.">
        <title>The Global Catalogue of Microorganisms (GCM) 10K type strain sequencing project: providing services to taxonomists for standard genome sequencing and annotation.</title>
        <authorList>
            <consortium name="The Broad Institute Genomics Platform"/>
            <consortium name="The Broad Institute Genome Sequencing Center for Infectious Disease"/>
            <person name="Wu L."/>
            <person name="Ma J."/>
        </authorList>
    </citation>
    <scope>NUCLEOTIDE SEQUENCE [LARGE SCALE GENOMIC DNA]</scope>
    <source>
        <strain evidence="4">JCM 18127</strain>
    </source>
</reference>
<keyword evidence="4" id="KW-1185">Reference proteome</keyword>
<gene>
    <name evidence="3" type="ORF">GCM10023226_43880</name>
</gene>
<name>A0ABP8X4U0_9ACTN</name>
<evidence type="ECO:0000256" key="2">
    <source>
        <dbReference type="SAM" id="SignalP"/>
    </source>
</evidence>
<dbReference type="EMBL" id="BAABIM010000007">
    <property type="protein sequence ID" value="GAA4700240.1"/>
    <property type="molecule type" value="Genomic_DNA"/>
</dbReference>